<dbReference type="PANTHER" id="PTHR33678">
    <property type="entry name" value="BLL1576 PROTEIN"/>
    <property type="match status" value="1"/>
</dbReference>
<dbReference type="Pfam" id="PF03050">
    <property type="entry name" value="DDE_Tnp_IS66"/>
    <property type="match status" value="1"/>
</dbReference>
<dbReference type="RefSeq" id="WP_030004409.1">
    <property type="nucleotide sequence ID" value="NC_022549.1"/>
</dbReference>
<evidence type="ECO:0000259" key="1">
    <source>
        <dbReference type="Pfam" id="PF03050"/>
    </source>
</evidence>
<dbReference type="PANTHER" id="PTHR33678:SF1">
    <property type="entry name" value="BLL1576 PROTEIN"/>
    <property type="match status" value="1"/>
</dbReference>
<dbReference type="OrthoDB" id="288185at2"/>
<dbReference type="InterPro" id="IPR052344">
    <property type="entry name" value="Transposase-related"/>
</dbReference>
<accession>U4KSU6</accession>
<evidence type="ECO:0000313" key="3">
    <source>
        <dbReference type="Proteomes" id="UP000032737"/>
    </source>
</evidence>
<reference evidence="2 3" key="1">
    <citation type="journal article" date="2013" name="J. Mol. Microbiol. Biotechnol.">
        <title>Analysis of the Complete Genomes of Acholeplasma brassicae , A. palmae and A. laidlawii and Their Comparison to the Obligate Parasites from ' Candidatus Phytoplasma'.</title>
        <authorList>
            <person name="Kube M."/>
            <person name="Siewert C."/>
            <person name="Migdoll A.M."/>
            <person name="Duduk B."/>
            <person name="Holz S."/>
            <person name="Rabus R."/>
            <person name="Seemuller E."/>
            <person name="Mitrovic J."/>
            <person name="Muller I."/>
            <person name="Buttner C."/>
            <person name="Reinhardt R."/>
        </authorList>
    </citation>
    <scope>NUCLEOTIDE SEQUENCE [LARGE SCALE GENOMIC DNA]</scope>
    <source>
        <strain evidence="3">0502</strain>
    </source>
</reference>
<name>U4KSU6_9MOLU</name>
<evidence type="ECO:0000313" key="2">
    <source>
        <dbReference type="EMBL" id="CCV65554.1"/>
    </source>
</evidence>
<organism evidence="2 3">
    <name type="scientific">Acholeplasma brassicae</name>
    <dbReference type="NCBI Taxonomy" id="61635"/>
    <lineage>
        <taxon>Bacteria</taxon>
        <taxon>Bacillati</taxon>
        <taxon>Mycoplasmatota</taxon>
        <taxon>Mollicutes</taxon>
        <taxon>Acholeplasmatales</taxon>
        <taxon>Acholeplasmataceae</taxon>
        <taxon>Acholeplasma</taxon>
    </lineage>
</organism>
<gene>
    <name evidence="2" type="ORF">BN85305330</name>
</gene>
<protein>
    <submittedName>
        <fullName evidence="2">Transposase, putative</fullName>
    </submittedName>
</protein>
<dbReference type="EMBL" id="FO681348">
    <property type="protein sequence ID" value="CCV65554.1"/>
    <property type="molecule type" value="Genomic_DNA"/>
</dbReference>
<dbReference type="STRING" id="61635.BN85305330"/>
<dbReference type="KEGG" id="abra:BN85305330"/>
<dbReference type="InterPro" id="IPR004291">
    <property type="entry name" value="Transposase_IS66_central"/>
</dbReference>
<proteinExistence type="predicted"/>
<dbReference type="AlphaFoldDB" id="U4KSU6"/>
<keyword evidence="3" id="KW-1185">Reference proteome</keyword>
<dbReference type="Proteomes" id="UP000032737">
    <property type="component" value="Chromosome"/>
</dbReference>
<sequence>MAKAYDQTFKNKIIKERLSGLSVKSISIKHGVSVSVTGKAVSCSLKNKVELMTYLSDGHIPIDNNLDERGIKPFVINRKNFLFSNTEKGAEASSMYMSIIQTAKTNGLDTNKYLAYLFENLYKIQIFESDYQDPVKLDDKFKIMAHLLPWDDNIKTQFKMKETSR</sequence>
<feature type="domain" description="Transposase IS66 central" evidence="1">
    <location>
        <begin position="29"/>
        <end position="91"/>
    </location>
</feature>
<dbReference type="HOGENOM" id="CLU_023034_5_2_14"/>